<protein>
    <submittedName>
        <fullName evidence="2">Uncharacterized protein</fullName>
    </submittedName>
</protein>
<accession>A0AAE0I9G5</accession>
<sequence length="185" mass="19967">MRRDPLLFGLAGASCRGLKKLPRTSLGTLCYCSQPICQRKASPDGGCCGCAARTEIRARALAPDQNFQEKMSPGSSIVFPLTASSTISTDILAPKPTSVTNGFLVTCTLAYVIVSASWPDIGGARQRRRLSKAPCRFLRVENQITTRPKGARLAAAGNSYKRERNPYKPSRKICSSDKTGRTGVL</sequence>
<feature type="region of interest" description="Disordered" evidence="1">
    <location>
        <begin position="154"/>
        <end position="185"/>
    </location>
</feature>
<evidence type="ECO:0000313" key="2">
    <source>
        <dbReference type="EMBL" id="KAK3321028.1"/>
    </source>
</evidence>
<dbReference type="EMBL" id="JAUEPO010000005">
    <property type="protein sequence ID" value="KAK3321028.1"/>
    <property type="molecule type" value="Genomic_DNA"/>
</dbReference>
<dbReference type="Proteomes" id="UP001286456">
    <property type="component" value="Unassembled WGS sequence"/>
</dbReference>
<reference evidence="2" key="2">
    <citation type="submission" date="2023-06" db="EMBL/GenBank/DDBJ databases">
        <authorList>
            <consortium name="Lawrence Berkeley National Laboratory"/>
            <person name="Haridas S."/>
            <person name="Hensen N."/>
            <person name="Bonometti L."/>
            <person name="Westerberg I."/>
            <person name="Brannstrom I.O."/>
            <person name="Guillou S."/>
            <person name="Cros-Aarteil S."/>
            <person name="Calhoun S."/>
            <person name="Kuo A."/>
            <person name="Mondo S."/>
            <person name="Pangilinan J."/>
            <person name="Riley R."/>
            <person name="Labutti K."/>
            <person name="Andreopoulos B."/>
            <person name="Lipzen A."/>
            <person name="Chen C."/>
            <person name="Yanf M."/>
            <person name="Daum C."/>
            <person name="Ng V."/>
            <person name="Clum A."/>
            <person name="Steindorff A."/>
            <person name="Ohm R."/>
            <person name="Martin F."/>
            <person name="Silar P."/>
            <person name="Natvig D."/>
            <person name="Lalanne C."/>
            <person name="Gautier V."/>
            <person name="Ament-Velasquez S.L."/>
            <person name="Kruys A."/>
            <person name="Hutchinson M.I."/>
            <person name="Powell A.J."/>
            <person name="Barry K."/>
            <person name="Miller A.N."/>
            <person name="Grigoriev I.V."/>
            <person name="Debuchy R."/>
            <person name="Gladieux P."/>
            <person name="Thoren M.H."/>
            <person name="Johannesson H."/>
        </authorList>
    </citation>
    <scope>NUCLEOTIDE SEQUENCE</scope>
    <source>
        <strain evidence="2">SMH4131-1</strain>
    </source>
</reference>
<organism evidence="2 3">
    <name type="scientific">Cercophora scortea</name>
    <dbReference type="NCBI Taxonomy" id="314031"/>
    <lineage>
        <taxon>Eukaryota</taxon>
        <taxon>Fungi</taxon>
        <taxon>Dikarya</taxon>
        <taxon>Ascomycota</taxon>
        <taxon>Pezizomycotina</taxon>
        <taxon>Sordariomycetes</taxon>
        <taxon>Sordariomycetidae</taxon>
        <taxon>Sordariales</taxon>
        <taxon>Lasiosphaeriaceae</taxon>
        <taxon>Cercophora</taxon>
    </lineage>
</organism>
<dbReference type="AlphaFoldDB" id="A0AAE0I9G5"/>
<reference evidence="2" key="1">
    <citation type="journal article" date="2023" name="Mol. Phylogenet. Evol.">
        <title>Genome-scale phylogeny and comparative genomics of the fungal order Sordariales.</title>
        <authorList>
            <person name="Hensen N."/>
            <person name="Bonometti L."/>
            <person name="Westerberg I."/>
            <person name="Brannstrom I.O."/>
            <person name="Guillou S."/>
            <person name="Cros-Aarteil S."/>
            <person name="Calhoun S."/>
            <person name="Haridas S."/>
            <person name="Kuo A."/>
            <person name="Mondo S."/>
            <person name="Pangilinan J."/>
            <person name="Riley R."/>
            <person name="LaButti K."/>
            <person name="Andreopoulos B."/>
            <person name="Lipzen A."/>
            <person name="Chen C."/>
            <person name="Yan M."/>
            <person name="Daum C."/>
            <person name="Ng V."/>
            <person name="Clum A."/>
            <person name="Steindorff A."/>
            <person name="Ohm R.A."/>
            <person name="Martin F."/>
            <person name="Silar P."/>
            <person name="Natvig D.O."/>
            <person name="Lalanne C."/>
            <person name="Gautier V."/>
            <person name="Ament-Velasquez S.L."/>
            <person name="Kruys A."/>
            <person name="Hutchinson M.I."/>
            <person name="Powell A.J."/>
            <person name="Barry K."/>
            <person name="Miller A.N."/>
            <person name="Grigoriev I.V."/>
            <person name="Debuchy R."/>
            <person name="Gladieux P."/>
            <person name="Hiltunen Thoren M."/>
            <person name="Johannesson H."/>
        </authorList>
    </citation>
    <scope>NUCLEOTIDE SEQUENCE</scope>
    <source>
        <strain evidence="2">SMH4131-1</strain>
    </source>
</reference>
<feature type="compositionally biased region" description="Basic and acidic residues" evidence="1">
    <location>
        <begin position="174"/>
        <end position="185"/>
    </location>
</feature>
<evidence type="ECO:0000256" key="1">
    <source>
        <dbReference type="SAM" id="MobiDB-lite"/>
    </source>
</evidence>
<dbReference type="PROSITE" id="PS51257">
    <property type="entry name" value="PROKAR_LIPOPROTEIN"/>
    <property type="match status" value="1"/>
</dbReference>
<name>A0AAE0I9G5_9PEZI</name>
<proteinExistence type="predicted"/>
<keyword evidence="3" id="KW-1185">Reference proteome</keyword>
<comment type="caution">
    <text evidence="2">The sequence shown here is derived from an EMBL/GenBank/DDBJ whole genome shotgun (WGS) entry which is preliminary data.</text>
</comment>
<evidence type="ECO:0000313" key="3">
    <source>
        <dbReference type="Proteomes" id="UP001286456"/>
    </source>
</evidence>
<gene>
    <name evidence="2" type="ORF">B0T19DRAFT_256136</name>
</gene>